<evidence type="ECO:0000313" key="2">
    <source>
        <dbReference type="Proteomes" id="UP001596328"/>
    </source>
</evidence>
<reference evidence="1 2" key="1">
    <citation type="journal article" date="2019" name="Int. J. Syst. Evol. Microbiol.">
        <title>The Global Catalogue of Microorganisms (GCM) 10K type strain sequencing project: providing services to taxonomists for standard genome sequencing and annotation.</title>
        <authorList>
            <consortium name="The Broad Institute Genomics Platform"/>
            <consortium name="The Broad Institute Genome Sequencing Center for Infectious Disease"/>
            <person name="Wu L."/>
            <person name="Ma J."/>
        </authorList>
    </citation>
    <scope>NUCLEOTIDE SEQUENCE [LARGE SCALE GENOMIC DNA]</scope>
    <source>
        <strain evidence="1 2">NBRC 111368</strain>
    </source>
</reference>
<gene>
    <name evidence="1" type="ORF">ACFQE1_20650</name>
</gene>
<comment type="caution">
    <text evidence="1">The sequence shown here is derived from an EMBL/GenBank/DDBJ whole genome shotgun (WGS) entry which is preliminary data.</text>
</comment>
<name>A0ABD5S588_9EURY</name>
<feature type="non-terminal residue" evidence="1">
    <location>
        <position position="1"/>
    </location>
</feature>
<protein>
    <submittedName>
        <fullName evidence="1">Uncharacterized protein</fullName>
    </submittedName>
</protein>
<sequence>GGVGWRDRVVAKRTGWVPVGAGPVYRVNLSTRGNTLPVYTSKPSTADPIVAGRNVTVVPERDRFLLVVRHGENASRAPVPRHNESVTLEGVTLSRQKKRLYATYGETRVRVAKVETYR</sequence>
<proteinExistence type="predicted"/>
<evidence type="ECO:0000313" key="1">
    <source>
        <dbReference type="EMBL" id="MFC6726735.1"/>
    </source>
</evidence>
<keyword evidence="2" id="KW-1185">Reference proteome</keyword>
<accession>A0ABD5S588</accession>
<dbReference type="EMBL" id="JBHSWU010001351">
    <property type="protein sequence ID" value="MFC6726735.1"/>
    <property type="molecule type" value="Genomic_DNA"/>
</dbReference>
<dbReference type="Proteomes" id="UP001596328">
    <property type="component" value="Unassembled WGS sequence"/>
</dbReference>
<dbReference type="AlphaFoldDB" id="A0ABD5S588"/>
<organism evidence="1 2">
    <name type="scientific">Halobium palmae</name>
    <dbReference type="NCBI Taxonomy" id="1776492"/>
    <lineage>
        <taxon>Archaea</taxon>
        <taxon>Methanobacteriati</taxon>
        <taxon>Methanobacteriota</taxon>
        <taxon>Stenosarchaea group</taxon>
        <taxon>Halobacteria</taxon>
        <taxon>Halobacteriales</taxon>
        <taxon>Haloferacaceae</taxon>
        <taxon>Halobium</taxon>
    </lineage>
</organism>